<feature type="transmembrane region" description="Helical" evidence="16">
    <location>
        <begin position="428"/>
        <end position="446"/>
    </location>
</feature>
<reference evidence="20" key="1">
    <citation type="submission" date="2025-08" db="UniProtKB">
        <authorList>
            <consortium name="RefSeq"/>
        </authorList>
    </citation>
    <scope>IDENTIFICATION</scope>
    <source>
        <tissue evidence="20">Tentacle</tissue>
    </source>
</reference>
<dbReference type="SUPFAM" id="SSF55785">
    <property type="entry name" value="PYP-like sensor domain (PAS domain)"/>
    <property type="match status" value="1"/>
</dbReference>
<feature type="region of interest" description="Disordered" evidence="15">
    <location>
        <begin position="818"/>
        <end position="926"/>
    </location>
</feature>
<dbReference type="Pfam" id="PF00027">
    <property type="entry name" value="cNMP_binding"/>
    <property type="match status" value="1"/>
</dbReference>
<name>A0A6P8HAG9_ACTTE</name>
<evidence type="ECO:0000256" key="2">
    <source>
        <dbReference type="ARBA" id="ARBA00022448"/>
    </source>
</evidence>
<feature type="transmembrane region" description="Helical" evidence="16">
    <location>
        <begin position="314"/>
        <end position="337"/>
    </location>
</feature>
<evidence type="ECO:0000256" key="15">
    <source>
        <dbReference type="SAM" id="MobiDB-lite"/>
    </source>
</evidence>
<dbReference type="PRINTS" id="PR01463">
    <property type="entry name" value="EAGCHANLFMLY"/>
</dbReference>
<dbReference type="FunCoup" id="A0A6P8HAG9">
    <property type="interactions" value="701"/>
</dbReference>
<feature type="compositionally biased region" description="Basic residues" evidence="15">
    <location>
        <begin position="852"/>
        <end position="861"/>
    </location>
</feature>
<dbReference type="AlphaFoldDB" id="A0A6P8HAG9"/>
<keyword evidence="6" id="KW-0631">Potassium channel</keyword>
<dbReference type="SUPFAM" id="SSF51206">
    <property type="entry name" value="cAMP-binding domain-like"/>
    <property type="match status" value="1"/>
</dbReference>
<keyword evidence="14" id="KW-0407">Ion channel</keyword>
<dbReference type="Gene3D" id="3.30.450.20">
    <property type="entry name" value="PAS domain"/>
    <property type="match status" value="1"/>
</dbReference>
<dbReference type="Pfam" id="PF13426">
    <property type="entry name" value="PAS_9"/>
    <property type="match status" value="1"/>
</dbReference>
<dbReference type="FunFam" id="1.10.287.70:FF:000123">
    <property type="entry name" value="Potassium channel KAT3"/>
    <property type="match status" value="1"/>
</dbReference>
<dbReference type="SMART" id="SM00100">
    <property type="entry name" value="cNMP"/>
    <property type="match status" value="1"/>
</dbReference>
<dbReference type="InterPro" id="IPR001610">
    <property type="entry name" value="PAC"/>
</dbReference>
<keyword evidence="9" id="KW-0630">Potassium</keyword>
<accession>A0A6P8HAG9</accession>
<evidence type="ECO:0000313" key="20">
    <source>
        <dbReference type="RefSeq" id="XP_031549480.1"/>
    </source>
</evidence>
<keyword evidence="3" id="KW-0633">Potassium transport</keyword>
<organism evidence="19 20">
    <name type="scientific">Actinia tenebrosa</name>
    <name type="common">Australian red waratah sea anemone</name>
    <dbReference type="NCBI Taxonomy" id="6105"/>
    <lineage>
        <taxon>Eukaryota</taxon>
        <taxon>Metazoa</taxon>
        <taxon>Cnidaria</taxon>
        <taxon>Anthozoa</taxon>
        <taxon>Hexacorallia</taxon>
        <taxon>Actiniaria</taxon>
        <taxon>Actiniidae</taxon>
        <taxon>Actinia</taxon>
    </lineage>
</organism>
<dbReference type="GO" id="GO:0005249">
    <property type="term" value="F:voltage-gated potassium channel activity"/>
    <property type="evidence" value="ECO:0007669"/>
    <property type="project" value="InterPro"/>
</dbReference>
<gene>
    <name evidence="20" type="primary">LOC116287013</name>
</gene>
<evidence type="ECO:0000256" key="3">
    <source>
        <dbReference type="ARBA" id="ARBA00022538"/>
    </source>
</evidence>
<comment type="subcellular location">
    <subcellularLocation>
        <location evidence="1">Membrane</location>
        <topology evidence="1">Multi-pass membrane protein</topology>
    </subcellularLocation>
</comment>
<keyword evidence="2" id="KW-0813">Transport</keyword>
<dbReference type="Proteomes" id="UP000515163">
    <property type="component" value="Unplaced"/>
</dbReference>
<dbReference type="PANTHER" id="PTHR10217:SF435">
    <property type="entry name" value="POTASSIUM VOLTAGE-GATED CHANNEL PROTEIN EAG"/>
    <property type="match status" value="1"/>
</dbReference>
<evidence type="ECO:0000256" key="8">
    <source>
        <dbReference type="ARBA" id="ARBA00022882"/>
    </source>
</evidence>
<dbReference type="KEGG" id="aten:116287013"/>
<sequence>MSFNDSSRIDTNEVMPVGRRGLVVPQNTFLENIVRRSNGLHPNFILGNAQILDNPVVYCSDGFCKLTGFARSDVMKKCCDCSFLYGDQTEDDSTKQIREALLKKHALQIEIIFYKKDGTPMWCLLHIGPIVNEKGEVVLFLFTLKDITDYKDPIPGTDAGGTKGWARLNKSLTRNSKSVLVAFKQKSTSQKNAQQINHLMSLNDDIIPEYKQDIPETPSRILLHYSTFKTSWDWLIIILTLYTTVSVPFIVCFEYNPNFLTVIDMLVDWLFIADIVLNFHTTYVGNDGELIDDPKRIRMNYLKTWFVLDLASSLPYGILFFVINGAGPEITNLLGFLKVFRLLRLGRVARKIDKYLEYGASTFFLLMLTFCLVAHWMACLFYIIAVKYDEYESYGWLFVLANQINSPFVVVNGTLTKGPTIPARYVSALYYTLTSLTTIGFGNISPNTTAEKLFGCVTMLLGSILFSLIFGQVSAILQQSQKNTAKYHSIIDNMKQFSKIYKLPTILADRIIDYFMSTWATSKGIDTDEVLKFCPKDLQADICVHMNRVVLENNPAFREASMGIKRAIARNFWICHVAPNDRIIHHGESLDVLYFIARGSLEVKQGEAVVGLLGEGDVFGDNICTESTVGQSAVDVHALTYSDLHCIQRDALIEVLEFYPEFAFKFAKNLILSYNLRDELKIRPRTQSITLQNEETDEKRPISGVGFGKRNRRKLSLVEELVQTYDIQDMYLDAGPSSLTDLNEKDSIERMVLPDTNKKELRGKAELYQDSVDVISSLSEMKGEVRREIEVMNMKMTQLEQQVSTILDLLKSQGHLNSRASGSINEAPTSTTDIFNKSIDSQETISPTVSPKKTRQRRLKTPPRSPTVKEPAKTQDEDQLPDWLAPPSAASRHSIPDWEEGDSSQQNASSAARILNDNAGKSGKDNAKILQTLSFMKK</sequence>
<dbReference type="OrthoDB" id="447251at2759"/>
<dbReference type="GO" id="GO:0008076">
    <property type="term" value="C:voltage-gated potassium channel complex"/>
    <property type="evidence" value="ECO:0007669"/>
    <property type="project" value="TreeGrafter"/>
</dbReference>
<keyword evidence="10 16" id="KW-1133">Transmembrane helix</keyword>
<feature type="transmembrane region" description="Helical" evidence="16">
    <location>
        <begin position="232"/>
        <end position="252"/>
    </location>
</feature>
<proteinExistence type="predicted"/>
<evidence type="ECO:0000256" key="11">
    <source>
        <dbReference type="ARBA" id="ARBA00023065"/>
    </source>
</evidence>
<dbReference type="InterPro" id="IPR005821">
    <property type="entry name" value="Ion_trans_dom"/>
</dbReference>
<dbReference type="Pfam" id="PF00520">
    <property type="entry name" value="Ion_trans"/>
    <property type="match status" value="1"/>
</dbReference>
<keyword evidence="11" id="KW-0406">Ion transport</keyword>
<dbReference type="InterPro" id="IPR018490">
    <property type="entry name" value="cNMP-bd_dom_sf"/>
</dbReference>
<dbReference type="PANTHER" id="PTHR10217">
    <property type="entry name" value="VOLTAGE AND LIGAND GATED POTASSIUM CHANNEL"/>
    <property type="match status" value="1"/>
</dbReference>
<dbReference type="RefSeq" id="XP_031549480.1">
    <property type="nucleotide sequence ID" value="XM_031693620.1"/>
</dbReference>
<feature type="domain" description="Cyclic nucleotide-binding" evidence="17">
    <location>
        <begin position="556"/>
        <end position="656"/>
    </location>
</feature>
<dbReference type="CDD" id="cd00038">
    <property type="entry name" value="CAP_ED"/>
    <property type="match status" value="1"/>
</dbReference>
<evidence type="ECO:0000256" key="10">
    <source>
        <dbReference type="ARBA" id="ARBA00022989"/>
    </source>
</evidence>
<dbReference type="FunFam" id="3.30.450.20:FF:000009">
    <property type="entry name" value="Potassium voltage-gated channel subfamily H member 1"/>
    <property type="match status" value="1"/>
</dbReference>
<feature type="transmembrane region" description="Helical" evidence="16">
    <location>
        <begin position="396"/>
        <end position="416"/>
    </location>
</feature>
<dbReference type="SMART" id="SM00086">
    <property type="entry name" value="PAC"/>
    <property type="match status" value="1"/>
</dbReference>
<dbReference type="InterPro" id="IPR014710">
    <property type="entry name" value="RmlC-like_jellyroll"/>
</dbReference>
<keyword evidence="5 16" id="KW-0812">Transmembrane</keyword>
<evidence type="ECO:0000256" key="9">
    <source>
        <dbReference type="ARBA" id="ARBA00022958"/>
    </source>
</evidence>
<protein>
    <submittedName>
        <fullName evidence="20">Potassium voltage-gated channel subfamily H member 1-like</fullName>
    </submittedName>
</protein>
<feature type="transmembrane region" description="Helical" evidence="16">
    <location>
        <begin position="452"/>
        <end position="477"/>
    </location>
</feature>
<dbReference type="NCBIfam" id="TIGR00229">
    <property type="entry name" value="sensory_box"/>
    <property type="match status" value="1"/>
</dbReference>
<keyword evidence="19" id="KW-1185">Reference proteome</keyword>
<keyword evidence="13" id="KW-0325">Glycoprotein</keyword>
<evidence type="ECO:0000256" key="4">
    <source>
        <dbReference type="ARBA" id="ARBA00022553"/>
    </source>
</evidence>
<dbReference type="InterPro" id="IPR000595">
    <property type="entry name" value="cNMP-bd_dom"/>
</dbReference>
<keyword evidence="8" id="KW-0851">Voltage-gated channel</keyword>
<dbReference type="InterPro" id="IPR000014">
    <property type="entry name" value="PAS"/>
</dbReference>
<evidence type="ECO:0000259" key="17">
    <source>
        <dbReference type="PROSITE" id="PS50042"/>
    </source>
</evidence>
<dbReference type="GeneID" id="116287013"/>
<dbReference type="FunFam" id="2.60.120.10:FF:000222">
    <property type="entry name" value="Predicted protein"/>
    <property type="match status" value="1"/>
</dbReference>
<dbReference type="PROSITE" id="PS50042">
    <property type="entry name" value="CNMP_BINDING_3"/>
    <property type="match status" value="1"/>
</dbReference>
<dbReference type="InterPro" id="IPR050818">
    <property type="entry name" value="KCNH_animal-type"/>
</dbReference>
<keyword evidence="12 16" id="KW-0472">Membrane</keyword>
<dbReference type="InParanoid" id="A0A6P8HAG9"/>
<evidence type="ECO:0000256" key="16">
    <source>
        <dbReference type="SAM" id="Phobius"/>
    </source>
</evidence>
<dbReference type="GO" id="GO:0005516">
    <property type="term" value="F:calmodulin binding"/>
    <property type="evidence" value="ECO:0007669"/>
    <property type="project" value="UniProtKB-KW"/>
</dbReference>
<dbReference type="InterPro" id="IPR035965">
    <property type="entry name" value="PAS-like_dom_sf"/>
</dbReference>
<dbReference type="GO" id="GO:0042391">
    <property type="term" value="P:regulation of membrane potential"/>
    <property type="evidence" value="ECO:0007669"/>
    <property type="project" value="TreeGrafter"/>
</dbReference>
<keyword evidence="7" id="KW-0112">Calmodulin-binding</keyword>
<evidence type="ECO:0000256" key="5">
    <source>
        <dbReference type="ARBA" id="ARBA00022692"/>
    </source>
</evidence>
<evidence type="ECO:0000256" key="6">
    <source>
        <dbReference type="ARBA" id="ARBA00022826"/>
    </source>
</evidence>
<evidence type="ECO:0000256" key="13">
    <source>
        <dbReference type="ARBA" id="ARBA00023180"/>
    </source>
</evidence>
<dbReference type="PRINTS" id="PR01464">
    <property type="entry name" value="EAGCHANNEL"/>
</dbReference>
<keyword evidence="4" id="KW-0597">Phosphoprotein</keyword>
<dbReference type="InterPro" id="IPR003938">
    <property type="entry name" value="K_chnl_volt-dep_EAG/ELK/ERG"/>
</dbReference>
<dbReference type="InterPro" id="IPR003949">
    <property type="entry name" value="K_chnl_volt-dep_EAG"/>
</dbReference>
<dbReference type="PROSITE" id="PS50113">
    <property type="entry name" value="PAC"/>
    <property type="match status" value="1"/>
</dbReference>
<evidence type="ECO:0000256" key="12">
    <source>
        <dbReference type="ARBA" id="ARBA00023136"/>
    </source>
</evidence>
<feature type="transmembrane region" description="Helical" evidence="16">
    <location>
        <begin position="358"/>
        <end position="384"/>
    </location>
</feature>
<dbReference type="InterPro" id="IPR000700">
    <property type="entry name" value="PAS-assoc_C"/>
</dbReference>
<evidence type="ECO:0000259" key="18">
    <source>
        <dbReference type="PROSITE" id="PS50113"/>
    </source>
</evidence>
<evidence type="ECO:0000256" key="7">
    <source>
        <dbReference type="ARBA" id="ARBA00022860"/>
    </source>
</evidence>
<dbReference type="Gene3D" id="2.60.120.10">
    <property type="entry name" value="Jelly Rolls"/>
    <property type="match status" value="1"/>
</dbReference>
<dbReference type="Gene3D" id="1.10.1200.260">
    <property type="match status" value="1"/>
</dbReference>
<feature type="compositionally biased region" description="Polar residues" evidence="15">
    <location>
        <begin position="818"/>
        <end position="851"/>
    </location>
</feature>
<evidence type="ECO:0000313" key="19">
    <source>
        <dbReference type="Proteomes" id="UP000515163"/>
    </source>
</evidence>
<dbReference type="SUPFAM" id="SSF81324">
    <property type="entry name" value="Voltage-gated potassium channels"/>
    <property type="match status" value="1"/>
</dbReference>
<dbReference type="CDD" id="cd00130">
    <property type="entry name" value="PAS"/>
    <property type="match status" value="1"/>
</dbReference>
<feature type="domain" description="PAC" evidence="18">
    <location>
        <begin position="107"/>
        <end position="159"/>
    </location>
</feature>
<dbReference type="Gene3D" id="1.10.287.70">
    <property type="match status" value="1"/>
</dbReference>
<evidence type="ECO:0000256" key="1">
    <source>
        <dbReference type="ARBA" id="ARBA00004141"/>
    </source>
</evidence>
<evidence type="ECO:0000256" key="14">
    <source>
        <dbReference type="ARBA" id="ARBA00023303"/>
    </source>
</evidence>